<feature type="region of interest" description="Disordered" evidence="1">
    <location>
        <begin position="1"/>
        <end position="28"/>
    </location>
</feature>
<sequence>MSATTTTNNTSNDVLMKPETAQKCQSPPPNVSKDAYCFDLKFPRDIFYYANKMDLFENFQIAVKLAKPVSKSELFTALQKLLFKFPLLASTVYDGEDETVKPRTIGPRSVIYFESVYEHRKESFGANPFFDRGLLKELGARTFSYDADSGDALFKVFYFEGTQYLSLMVDHTLFDAATVSIYIKQLVENINYVTAEEIALTDSLFKDAEKENSKVKLFDFDRDAEGLEARKQGYWLDFFDIAPKESSTATVLGAVKFLLGVPIIGSGLKLLVSKKAEKEMFADPSLVTFDQSKKWVSRKTVGKHSSTSAYDLALLNIPTETLNKVLVLCREHKTTLNTLLKILYLMSINKVAPNVCAGKFVKVNTIVDLRRVAGDAILHSTYLTDKAKSNETKFYEGINVVFINYYIEPLRKFSWDLIKKYKDYFHRTIQSSTLAAAAYKMYTFVDGIKLINLLYGVKRQTFFLSSNLGFIHVRKYSDDNASNQNDIKDLIFMSVPGAVYGECGLTSVSTSEGGLNLFVMVSEEDTKANFDAFLHTFEKSIYEVAETGKFEYSLDSNIN</sequence>
<dbReference type="PANTHER" id="PTHR28037">
    <property type="entry name" value="ALCOHOL O-ACETYLTRANSFERASE 1-RELATED"/>
    <property type="match status" value="1"/>
</dbReference>
<dbReference type="EC" id="2.3.1.84" evidence="2"/>
<dbReference type="PANTHER" id="PTHR28037:SF1">
    <property type="entry name" value="ALCOHOL O-ACETYLTRANSFERASE 1-RELATED"/>
    <property type="match status" value="1"/>
</dbReference>
<dbReference type="EMBL" id="MW574427">
    <property type="protein sequence ID" value="QWT44793.1"/>
    <property type="molecule type" value="Genomic_DNA"/>
</dbReference>
<dbReference type="InterPro" id="IPR052058">
    <property type="entry name" value="Alcohol_O-acetyltransferase"/>
</dbReference>
<evidence type="ECO:0000313" key="2">
    <source>
        <dbReference type="EMBL" id="QWT44793.1"/>
    </source>
</evidence>
<keyword evidence="2" id="KW-0808">Transferase</keyword>
<proteinExistence type="predicted"/>
<dbReference type="InterPro" id="IPR010828">
    <property type="entry name" value="Atf2/Sli1-like"/>
</dbReference>
<feature type="compositionally biased region" description="Low complexity" evidence="1">
    <location>
        <begin position="1"/>
        <end position="10"/>
    </location>
</feature>
<accession>A0A8F2J2A5</accession>
<reference evidence="2" key="1">
    <citation type="journal article" date="2021" name="J. Microbiol.">
        <title>Molecular characterization of the Saccharomycopsis fibuligera ATF genes, encoding alcohol acetyltransferase for volatile acetate ester formation.</title>
        <authorList>
            <person name="Moon H.Y."/>
            <person name="Kim H.J."/>
            <person name="Kim K.S."/>
            <person name="Yoo S.J."/>
            <person name="Lee D.W."/>
            <person name="Shin H.J."/>
            <person name="Seo J.A."/>
            <person name="Kang H.A."/>
        </authorList>
    </citation>
    <scope>NUCLEOTIDE SEQUENCE</scope>
</reference>
<protein>
    <submittedName>
        <fullName evidence="2">Alcohol acetyltransferase ATF(A)6</fullName>
        <ecNumber evidence="2">2.3.1.84</ecNumber>
    </submittedName>
</protein>
<evidence type="ECO:0000256" key="1">
    <source>
        <dbReference type="SAM" id="MobiDB-lite"/>
    </source>
</evidence>
<name>A0A8F2J2A5_SACFI</name>
<dbReference type="GO" id="GO:0008080">
    <property type="term" value="F:N-acetyltransferase activity"/>
    <property type="evidence" value="ECO:0007669"/>
    <property type="project" value="TreeGrafter"/>
</dbReference>
<dbReference type="AlphaFoldDB" id="A0A8F2J2A5"/>
<keyword evidence="2" id="KW-0012">Acyltransferase</keyword>
<dbReference type="GO" id="GO:0004026">
    <property type="term" value="F:alcohol O-acetyltransferase activity"/>
    <property type="evidence" value="ECO:0007669"/>
    <property type="project" value="UniProtKB-EC"/>
</dbReference>
<organism evidence="2">
    <name type="scientific">Saccharomycopsis fibuligera</name>
    <name type="common">Yeast</name>
    <dbReference type="NCBI Taxonomy" id="4944"/>
    <lineage>
        <taxon>Eukaryota</taxon>
        <taxon>Fungi</taxon>
        <taxon>Dikarya</taxon>
        <taxon>Ascomycota</taxon>
        <taxon>Saccharomycotina</taxon>
        <taxon>Saccharomycetes</taxon>
        <taxon>Saccharomycopsidaceae</taxon>
        <taxon>Saccharomycopsis</taxon>
    </lineage>
</organism>
<dbReference type="Pfam" id="PF07247">
    <property type="entry name" value="AATase"/>
    <property type="match status" value="2"/>
</dbReference>